<evidence type="ECO:0000313" key="5">
    <source>
        <dbReference type="EMBL" id="KAG9230053.1"/>
    </source>
</evidence>
<dbReference type="InterPro" id="IPR002921">
    <property type="entry name" value="Fungal_lipase-type"/>
</dbReference>
<protein>
    <submittedName>
        <fullName evidence="5">Alpha/Beta hydrolase protein</fullName>
    </submittedName>
</protein>
<accession>A0A9P8C137</accession>
<dbReference type="SUPFAM" id="SSF53474">
    <property type="entry name" value="alpha/beta-Hydrolases"/>
    <property type="match status" value="1"/>
</dbReference>
<sequence>MWSSSLKYVLVLCLTSANAAPAFSLSSLFERAIPATQFNSFSRFSQWAGAAYCFDNVNGQGKKLSCTAGGGFCPLVQDASTSITKSFEAGASKTRGFVAVDDTNKLIVVSFQGTSLLDENPADIITDLTLNRVKTNFCGTANTKDGCEIHEGFFKAANDAQVVVKPAVAAALAFHPGYKVVATGHSLGGAVAALTATLLRNSGTVVDLYTYGQPHIGTTDISNYIQSQAPALGSNNRVTHFNDIVPKLPFHNPGNWGHYYPEYFINIDAGAQTAANIQTINGNVFSTAGNEGTSSHLGPIGDIIVGISAHFEYFGAISSCSTEQPGTKIRSVEEEKSLL</sequence>
<dbReference type="Gene3D" id="3.40.50.1820">
    <property type="entry name" value="alpha/beta hydrolase"/>
    <property type="match status" value="1"/>
</dbReference>
<proteinExistence type="predicted"/>
<evidence type="ECO:0000256" key="3">
    <source>
        <dbReference type="SAM" id="SignalP"/>
    </source>
</evidence>
<dbReference type="PANTHER" id="PTHR46640">
    <property type="entry name" value="TRIACYLGLYCEROL LIPASE, PUTATIVE (AFU_ORTHOLOGUE AFUA_6G06510)-RELATED"/>
    <property type="match status" value="1"/>
</dbReference>
<dbReference type="GO" id="GO:0006629">
    <property type="term" value="P:lipid metabolic process"/>
    <property type="evidence" value="ECO:0007669"/>
    <property type="project" value="InterPro"/>
</dbReference>
<keyword evidence="6" id="KW-1185">Reference proteome</keyword>
<feature type="domain" description="Fungal lipase-type" evidence="4">
    <location>
        <begin position="108"/>
        <end position="251"/>
    </location>
</feature>
<organism evidence="5 6">
    <name type="scientific">Amylocarpus encephaloides</name>
    <dbReference type="NCBI Taxonomy" id="45428"/>
    <lineage>
        <taxon>Eukaryota</taxon>
        <taxon>Fungi</taxon>
        <taxon>Dikarya</taxon>
        <taxon>Ascomycota</taxon>
        <taxon>Pezizomycotina</taxon>
        <taxon>Leotiomycetes</taxon>
        <taxon>Helotiales</taxon>
        <taxon>Helotiales incertae sedis</taxon>
        <taxon>Amylocarpus</taxon>
    </lineage>
</organism>
<dbReference type="GO" id="GO:0016787">
    <property type="term" value="F:hydrolase activity"/>
    <property type="evidence" value="ECO:0007669"/>
    <property type="project" value="UniProtKB-KW"/>
</dbReference>
<dbReference type="OrthoDB" id="426718at2759"/>
<dbReference type="PANTHER" id="PTHR46640:SF1">
    <property type="entry name" value="FUNGAL LIPASE-LIKE DOMAIN-CONTAINING PROTEIN-RELATED"/>
    <property type="match status" value="1"/>
</dbReference>
<dbReference type="InterPro" id="IPR051299">
    <property type="entry name" value="AB_hydrolase_lip/est"/>
</dbReference>
<dbReference type="EMBL" id="MU251706">
    <property type="protein sequence ID" value="KAG9230053.1"/>
    <property type="molecule type" value="Genomic_DNA"/>
</dbReference>
<dbReference type="AlphaFoldDB" id="A0A9P8C137"/>
<dbReference type="InterPro" id="IPR029058">
    <property type="entry name" value="AB_hydrolase_fold"/>
</dbReference>
<reference evidence="5" key="1">
    <citation type="journal article" date="2021" name="IMA Fungus">
        <title>Genomic characterization of three marine fungi, including Emericellopsis atlantica sp. nov. with signatures of a generalist lifestyle and marine biomass degradation.</title>
        <authorList>
            <person name="Hagestad O.C."/>
            <person name="Hou L."/>
            <person name="Andersen J.H."/>
            <person name="Hansen E.H."/>
            <person name="Altermark B."/>
            <person name="Li C."/>
            <person name="Kuhnert E."/>
            <person name="Cox R.J."/>
            <person name="Crous P.W."/>
            <person name="Spatafora J.W."/>
            <person name="Lail K."/>
            <person name="Amirebrahimi M."/>
            <person name="Lipzen A."/>
            <person name="Pangilinan J."/>
            <person name="Andreopoulos W."/>
            <person name="Hayes R.D."/>
            <person name="Ng V."/>
            <person name="Grigoriev I.V."/>
            <person name="Jackson S.A."/>
            <person name="Sutton T.D.S."/>
            <person name="Dobson A.D.W."/>
            <person name="Rama T."/>
        </authorList>
    </citation>
    <scope>NUCLEOTIDE SEQUENCE</scope>
    <source>
        <strain evidence="5">TRa018bII</strain>
    </source>
</reference>
<dbReference type="CDD" id="cd00519">
    <property type="entry name" value="Lipase_3"/>
    <property type="match status" value="1"/>
</dbReference>
<dbReference type="Pfam" id="PF01764">
    <property type="entry name" value="Lipase_3"/>
    <property type="match status" value="1"/>
</dbReference>
<keyword evidence="2 5" id="KW-0378">Hydrolase</keyword>
<evidence type="ECO:0000256" key="1">
    <source>
        <dbReference type="ARBA" id="ARBA00022729"/>
    </source>
</evidence>
<evidence type="ECO:0000259" key="4">
    <source>
        <dbReference type="Pfam" id="PF01764"/>
    </source>
</evidence>
<comment type="caution">
    <text evidence="5">The sequence shown here is derived from an EMBL/GenBank/DDBJ whole genome shotgun (WGS) entry which is preliminary data.</text>
</comment>
<feature type="chain" id="PRO_5040473449" evidence="3">
    <location>
        <begin position="20"/>
        <end position="339"/>
    </location>
</feature>
<dbReference type="Proteomes" id="UP000824998">
    <property type="component" value="Unassembled WGS sequence"/>
</dbReference>
<keyword evidence="1 3" id="KW-0732">Signal</keyword>
<feature type="signal peptide" evidence="3">
    <location>
        <begin position="1"/>
        <end position="19"/>
    </location>
</feature>
<evidence type="ECO:0000313" key="6">
    <source>
        <dbReference type="Proteomes" id="UP000824998"/>
    </source>
</evidence>
<name>A0A9P8C137_9HELO</name>
<gene>
    <name evidence="5" type="ORF">BJ875DRAFT_169359</name>
</gene>
<evidence type="ECO:0000256" key="2">
    <source>
        <dbReference type="ARBA" id="ARBA00022801"/>
    </source>
</evidence>